<dbReference type="SUPFAM" id="SSF55658">
    <property type="entry name" value="L9 N-domain-like"/>
    <property type="match status" value="1"/>
</dbReference>
<dbReference type="RefSeq" id="WP_182597907.1">
    <property type="nucleotide sequence ID" value="NZ_JACIVC010000049.1"/>
</dbReference>
<evidence type="ECO:0000256" key="2">
    <source>
        <dbReference type="ARBA" id="ARBA00001946"/>
    </source>
</evidence>
<evidence type="ECO:0000313" key="14">
    <source>
        <dbReference type="EMBL" id="MBB1069261.1"/>
    </source>
</evidence>
<dbReference type="CDD" id="cd09278">
    <property type="entry name" value="RNase_HI_prokaryote_like"/>
    <property type="match status" value="1"/>
</dbReference>
<dbReference type="InterPro" id="IPR009027">
    <property type="entry name" value="Ribosomal_bL9/RNase_H1_N"/>
</dbReference>
<comment type="similarity">
    <text evidence="4">Belongs to the RNase H family.</text>
</comment>
<keyword evidence="10" id="KW-0255">Endonuclease</keyword>
<evidence type="ECO:0000256" key="12">
    <source>
        <dbReference type="ARBA" id="ARBA00022842"/>
    </source>
</evidence>
<evidence type="ECO:0000256" key="4">
    <source>
        <dbReference type="ARBA" id="ARBA00005300"/>
    </source>
</evidence>
<name>A0A7W3TRE2_9LACO</name>
<dbReference type="PANTHER" id="PTHR10642">
    <property type="entry name" value="RIBONUCLEASE H1"/>
    <property type="match status" value="1"/>
</dbReference>
<evidence type="ECO:0000313" key="15">
    <source>
        <dbReference type="Proteomes" id="UP000518316"/>
    </source>
</evidence>
<dbReference type="SUPFAM" id="SSF53098">
    <property type="entry name" value="Ribonuclease H-like"/>
    <property type="match status" value="1"/>
</dbReference>
<dbReference type="PIRSF" id="PIRSF036852">
    <property type="entry name" value="Ribonuclease_H1_euk"/>
    <property type="match status" value="1"/>
</dbReference>
<dbReference type="GO" id="GO:0000287">
    <property type="term" value="F:magnesium ion binding"/>
    <property type="evidence" value="ECO:0007669"/>
    <property type="project" value="InterPro"/>
</dbReference>
<evidence type="ECO:0000256" key="6">
    <source>
        <dbReference type="ARBA" id="ARBA00012180"/>
    </source>
</evidence>
<evidence type="ECO:0000256" key="5">
    <source>
        <dbReference type="ARBA" id="ARBA00011245"/>
    </source>
</evidence>
<comment type="cofactor">
    <cofactor evidence="2">
        <name>Mg(2+)</name>
        <dbReference type="ChEBI" id="CHEBI:18420"/>
    </cofactor>
</comment>
<organism evidence="14 15">
    <name type="scientific">Limosilactobacillus albertensis</name>
    <dbReference type="NCBI Taxonomy" id="2759752"/>
    <lineage>
        <taxon>Bacteria</taxon>
        <taxon>Bacillati</taxon>
        <taxon>Bacillota</taxon>
        <taxon>Bacilli</taxon>
        <taxon>Lactobacillales</taxon>
        <taxon>Lactobacillaceae</taxon>
        <taxon>Limosilactobacillus</taxon>
    </lineage>
</organism>
<dbReference type="FunFam" id="3.40.970.10:FF:000002">
    <property type="entry name" value="Ribonuclease H"/>
    <property type="match status" value="1"/>
</dbReference>
<dbReference type="Gene3D" id="3.30.420.10">
    <property type="entry name" value="Ribonuclease H-like superfamily/Ribonuclease H"/>
    <property type="match status" value="1"/>
</dbReference>
<evidence type="ECO:0000256" key="3">
    <source>
        <dbReference type="ARBA" id="ARBA00004065"/>
    </source>
</evidence>
<comment type="subunit">
    <text evidence="5">Monomer.</text>
</comment>
<keyword evidence="12" id="KW-0460">Magnesium</keyword>
<dbReference type="Pfam" id="PF00075">
    <property type="entry name" value="RNase_H"/>
    <property type="match status" value="1"/>
</dbReference>
<evidence type="ECO:0000256" key="1">
    <source>
        <dbReference type="ARBA" id="ARBA00000077"/>
    </source>
</evidence>
<comment type="caution">
    <text evidence="14">The sequence shown here is derived from an EMBL/GenBank/DDBJ whole genome shotgun (WGS) entry which is preliminary data.</text>
</comment>
<dbReference type="Pfam" id="PF01693">
    <property type="entry name" value="Cauli_VI"/>
    <property type="match status" value="1"/>
</dbReference>
<evidence type="ECO:0000256" key="9">
    <source>
        <dbReference type="ARBA" id="ARBA00022723"/>
    </source>
</evidence>
<evidence type="ECO:0000256" key="10">
    <source>
        <dbReference type="ARBA" id="ARBA00022759"/>
    </source>
</evidence>
<dbReference type="PANTHER" id="PTHR10642:SF26">
    <property type="entry name" value="RIBONUCLEASE H1"/>
    <property type="match status" value="1"/>
</dbReference>
<feature type="domain" description="RNase H type-1" evidence="13">
    <location>
        <begin position="64"/>
        <end position="221"/>
    </location>
</feature>
<reference evidence="14 15" key="1">
    <citation type="submission" date="2020-07" db="EMBL/GenBank/DDBJ databases">
        <title>Description of Limosilactobacillus balticus sp. nov., Limosilactobacillus agrestis sp. nov., Limosilactobacillus albertensis sp. nov., Limosilactobacillus rudii sp. nov., Limosilactobacillus fastidiosus sp. nov., five novel Limosilactobacillus species isolated from the vertebrate gastrointestinal tract, and proposal of 6 subspecies of Limosilactobacillus reuteri adapted to the gastrointestinal tract of specific vertebrate hosts.</title>
        <authorList>
            <person name="Li F."/>
            <person name="Cheng C."/>
            <person name="Zheng J."/>
            <person name="Quevedo R.M."/>
            <person name="Li J."/>
            <person name="Roos S."/>
            <person name="Gaenzle M.G."/>
            <person name="Walter J."/>
        </authorList>
    </citation>
    <scope>NUCLEOTIDE SEQUENCE [LARGE SCALE GENOMIC DNA]</scope>
    <source>
        <strain evidence="14 15">RRLNB_1_1</strain>
    </source>
</reference>
<keyword evidence="15" id="KW-1185">Reference proteome</keyword>
<gene>
    <name evidence="14" type="ORF">H5S40_03710</name>
</gene>
<evidence type="ECO:0000259" key="13">
    <source>
        <dbReference type="PROSITE" id="PS50879"/>
    </source>
</evidence>
<sequence>MVKKYYAVKKGRQPGIYQSWAECQRQVNGYPNAKFKGFATLIDAQQWLNVQEKAVMPIQESINASDAIYIYTDGGSRNHGNKLGQHVKSDDKAAWAYLIQTNDKNYTGTDGELGATNNKMEITALIHALKKLITLNLQNKKIIAVLDSHYVLDPIVQGWLTNWQRCGWVTTSGKPVANKMLWKEIVQLLPQFTDLHFDWTKGHSTNAGNNQVDELLNQTMDKL</sequence>
<dbReference type="GO" id="GO:0043137">
    <property type="term" value="P:DNA replication, removal of RNA primer"/>
    <property type="evidence" value="ECO:0007669"/>
    <property type="project" value="TreeGrafter"/>
</dbReference>
<dbReference type="InterPro" id="IPR036397">
    <property type="entry name" value="RNaseH_sf"/>
</dbReference>
<dbReference type="Proteomes" id="UP000518316">
    <property type="component" value="Unassembled WGS sequence"/>
</dbReference>
<proteinExistence type="inferred from homology"/>
<evidence type="ECO:0000256" key="11">
    <source>
        <dbReference type="ARBA" id="ARBA00022801"/>
    </source>
</evidence>
<accession>A0A7W3TRE2</accession>
<dbReference type="GO" id="GO:0003676">
    <property type="term" value="F:nucleic acid binding"/>
    <property type="evidence" value="ECO:0007669"/>
    <property type="project" value="InterPro"/>
</dbReference>
<dbReference type="InterPro" id="IPR012337">
    <property type="entry name" value="RNaseH-like_sf"/>
</dbReference>
<keyword evidence="9" id="KW-0479">Metal-binding</keyword>
<comment type="catalytic activity">
    <reaction evidence="1">
        <text>Endonucleolytic cleavage to 5'-phosphomonoester.</text>
        <dbReference type="EC" id="3.1.26.4"/>
    </reaction>
</comment>
<dbReference type="AlphaFoldDB" id="A0A7W3TRE2"/>
<dbReference type="EMBL" id="JACIVC010000049">
    <property type="protein sequence ID" value="MBB1069261.1"/>
    <property type="molecule type" value="Genomic_DNA"/>
</dbReference>
<dbReference type="EC" id="3.1.26.4" evidence="6"/>
<dbReference type="InterPro" id="IPR022892">
    <property type="entry name" value="RNaseHI"/>
</dbReference>
<dbReference type="GO" id="GO:0004523">
    <property type="term" value="F:RNA-DNA hybrid ribonuclease activity"/>
    <property type="evidence" value="ECO:0007669"/>
    <property type="project" value="UniProtKB-EC"/>
</dbReference>
<protein>
    <recommendedName>
        <fullName evidence="7">Ribonuclease H</fullName>
        <ecNumber evidence="6">3.1.26.4</ecNumber>
    </recommendedName>
</protein>
<dbReference type="InterPro" id="IPR037056">
    <property type="entry name" value="RNase_H1_N_sf"/>
</dbReference>
<dbReference type="InterPro" id="IPR002156">
    <property type="entry name" value="RNaseH_domain"/>
</dbReference>
<dbReference type="PROSITE" id="PS50879">
    <property type="entry name" value="RNASE_H_1"/>
    <property type="match status" value="1"/>
</dbReference>
<dbReference type="InterPro" id="IPR011320">
    <property type="entry name" value="RNase_H1_N"/>
</dbReference>
<evidence type="ECO:0000256" key="8">
    <source>
        <dbReference type="ARBA" id="ARBA00022722"/>
    </source>
</evidence>
<keyword evidence="11" id="KW-0378">Hydrolase</keyword>
<dbReference type="InterPro" id="IPR017067">
    <property type="entry name" value="RNase_H1_euk"/>
</dbReference>
<comment type="function">
    <text evidence="3">Endonuclease that specifically degrades the RNA of RNA-DNA hybrids.</text>
</comment>
<keyword evidence="8" id="KW-0540">Nuclease</keyword>
<evidence type="ECO:0000256" key="7">
    <source>
        <dbReference type="ARBA" id="ARBA00017721"/>
    </source>
</evidence>
<dbReference type="InterPro" id="IPR050092">
    <property type="entry name" value="RNase_H"/>
</dbReference>
<dbReference type="Gene3D" id="3.40.970.10">
    <property type="entry name" value="Ribonuclease H1, N-terminal domain"/>
    <property type="match status" value="1"/>
</dbReference>